<name>A0ABV6XPS7_9ACTN</name>
<accession>A0ABV6XPS7</accession>
<keyword evidence="2" id="KW-1133">Transmembrane helix</keyword>
<sequence>MAFTSSSEPFREPPRRRSRGHVAIGVAVLLMFCVPLLILVTTATPSQNKANADGTVAADGPTGTPTNPASARPVGELAPAASTSPGGSPGVSPGGSTAPTSAVPNASAAASRPLMPPLPPPGAPWPPPPGAPVPPVCALEYRVDAGGATTWTAMTALKGELTVESVSAGVAHRQRLQLPAEVGELPLPTAVARDHGLRATLSPADGTTTSCLVGPQA</sequence>
<reference evidence="3 4" key="1">
    <citation type="submission" date="2024-06" db="EMBL/GenBank/DDBJ databases">
        <authorList>
            <person name="Lee S.D."/>
        </authorList>
    </citation>
    <scope>NUCLEOTIDE SEQUENCE [LARGE SCALE GENOMIC DNA]</scope>
    <source>
        <strain evidence="3 4">N1-10</strain>
    </source>
</reference>
<keyword evidence="2" id="KW-0812">Transmembrane</keyword>
<evidence type="ECO:0008006" key="5">
    <source>
        <dbReference type="Google" id="ProtNLM"/>
    </source>
</evidence>
<feature type="compositionally biased region" description="Pro residues" evidence="1">
    <location>
        <begin position="114"/>
        <end position="127"/>
    </location>
</feature>
<dbReference type="Proteomes" id="UP001592581">
    <property type="component" value="Unassembled WGS sequence"/>
</dbReference>
<evidence type="ECO:0000256" key="1">
    <source>
        <dbReference type="SAM" id="MobiDB-lite"/>
    </source>
</evidence>
<feature type="region of interest" description="Disordered" evidence="1">
    <location>
        <begin position="47"/>
        <end position="127"/>
    </location>
</feature>
<evidence type="ECO:0000256" key="2">
    <source>
        <dbReference type="SAM" id="Phobius"/>
    </source>
</evidence>
<proteinExistence type="predicted"/>
<evidence type="ECO:0000313" key="3">
    <source>
        <dbReference type="EMBL" id="MFC1440265.1"/>
    </source>
</evidence>
<gene>
    <name evidence="3" type="ORF">ABUW04_18590</name>
</gene>
<organism evidence="3 4">
    <name type="scientific">Streptacidiphilus jeojiensis</name>
    <dbReference type="NCBI Taxonomy" id="3229225"/>
    <lineage>
        <taxon>Bacteria</taxon>
        <taxon>Bacillati</taxon>
        <taxon>Actinomycetota</taxon>
        <taxon>Actinomycetes</taxon>
        <taxon>Kitasatosporales</taxon>
        <taxon>Streptomycetaceae</taxon>
        <taxon>Streptacidiphilus</taxon>
    </lineage>
</organism>
<feature type="compositionally biased region" description="Low complexity" evidence="1">
    <location>
        <begin position="94"/>
        <end position="113"/>
    </location>
</feature>
<dbReference type="EMBL" id="JBEUKS010000006">
    <property type="protein sequence ID" value="MFC1440265.1"/>
    <property type="molecule type" value="Genomic_DNA"/>
</dbReference>
<feature type="transmembrane region" description="Helical" evidence="2">
    <location>
        <begin position="21"/>
        <end position="40"/>
    </location>
</feature>
<comment type="caution">
    <text evidence="3">The sequence shown here is derived from an EMBL/GenBank/DDBJ whole genome shotgun (WGS) entry which is preliminary data.</text>
</comment>
<keyword evidence="2" id="KW-0472">Membrane</keyword>
<keyword evidence="4" id="KW-1185">Reference proteome</keyword>
<protein>
    <recommendedName>
        <fullName evidence="5">Secreted protein</fullName>
    </recommendedName>
</protein>
<evidence type="ECO:0000313" key="4">
    <source>
        <dbReference type="Proteomes" id="UP001592581"/>
    </source>
</evidence>
<dbReference type="RefSeq" id="WP_380565790.1">
    <property type="nucleotide sequence ID" value="NZ_JBEUKS010000006.1"/>
</dbReference>